<feature type="compositionally biased region" description="Gly residues" evidence="1">
    <location>
        <begin position="42"/>
        <end position="51"/>
    </location>
</feature>
<protein>
    <submittedName>
        <fullName evidence="2">Uncharacterized protein</fullName>
    </submittedName>
</protein>
<feature type="region of interest" description="Disordered" evidence="1">
    <location>
        <begin position="1"/>
        <end position="54"/>
    </location>
</feature>
<comment type="caution">
    <text evidence="2">The sequence shown here is derived from an EMBL/GenBank/DDBJ whole genome shotgun (WGS) entry which is preliminary data.</text>
</comment>
<dbReference type="Proteomes" id="UP000285326">
    <property type="component" value="Unassembled WGS sequence"/>
</dbReference>
<proteinExistence type="predicted"/>
<feature type="non-terminal residue" evidence="2">
    <location>
        <position position="1"/>
    </location>
</feature>
<gene>
    <name evidence="2" type="ORF">GcM1_206042</name>
</gene>
<feature type="compositionally biased region" description="Low complexity" evidence="1">
    <location>
        <begin position="1"/>
        <end position="17"/>
    </location>
</feature>
<feature type="region of interest" description="Disordered" evidence="1">
    <location>
        <begin position="67"/>
        <end position="143"/>
    </location>
</feature>
<feature type="compositionally biased region" description="Gly residues" evidence="1">
    <location>
        <begin position="71"/>
        <end position="103"/>
    </location>
</feature>
<feature type="compositionally biased region" description="Basic and acidic residues" evidence="1">
    <location>
        <begin position="132"/>
        <end position="143"/>
    </location>
</feature>
<evidence type="ECO:0000313" key="3">
    <source>
        <dbReference type="Proteomes" id="UP000285326"/>
    </source>
</evidence>
<sequence>AADPTPGTPGTTDTSPGIENQNGQGQRFDDDLDGDFRNNQQFGGGGGGRRGVGSEIATSLAGSLPLLAVSGGLGGGGGGFGGGFGGGDPSFGGGDPSFGGGAGAVDPSLSAGFGSSTDTGSTAVDPSLAGSELKENRKSYPSI</sequence>
<organism evidence="2 3">
    <name type="scientific">Golovinomyces cichoracearum</name>
    <dbReference type="NCBI Taxonomy" id="62708"/>
    <lineage>
        <taxon>Eukaryota</taxon>
        <taxon>Fungi</taxon>
        <taxon>Dikarya</taxon>
        <taxon>Ascomycota</taxon>
        <taxon>Pezizomycotina</taxon>
        <taxon>Leotiomycetes</taxon>
        <taxon>Erysiphales</taxon>
        <taxon>Erysiphaceae</taxon>
        <taxon>Golovinomyces</taxon>
    </lineage>
</organism>
<evidence type="ECO:0000256" key="1">
    <source>
        <dbReference type="SAM" id="MobiDB-lite"/>
    </source>
</evidence>
<name>A0A420IX11_9PEZI</name>
<accession>A0A420IX11</accession>
<reference evidence="2 3" key="1">
    <citation type="journal article" date="2018" name="BMC Genomics">
        <title>Comparative genome analyses reveal sequence features reflecting distinct modes of host-adaptation between dicot and monocot powdery mildew.</title>
        <authorList>
            <person name="Wu Y."/>
            <person name="Ma X."/>
            <person name="Pan Z."/>
            <person name="Kale S.D."/>
            <person name="Song Y."/>
            <person name="King H."/>
            <person name="Zhang Q."/>
            <person name="Presley C."/>
            <person name="Deng X."/>
            <person name="Wei C.I."/>
            <person name="Xiao S."/>
        </authorList>
    </citation>
    <scope>NUCLEOTIDE SEQUENCE [LARGE SCALE GENOMIC DNA]</scope>
    <source>
        <strain evidence="2">UMSG1</strain>
    </source>
</reference>
<dbReference type="EMBL" id="MCBS01020629">
    <property type="protein sequence ID" value="RKF79023.1"/>
    <property type="molecule type" value="Genomic_DNA"/>
</dbReference>
<evidence type="ECO:0000313" key="2">
    <source>
        <dbReference type="EMBL" id="RKF79023.1"/>
    </source>
</evidence>
<dbReference type="AlphaFoldDB" id="A0A420IX11"/>
<feature type="compositionally biased region" description="Polar residues" evidence="1">
    <location>
        <begin position="113"/>
        <end position="124"/>
    </location>
</feature>